<dbReference type="GO" id="GO:0097367">
    <property type="term" value="F:carbohydrate derivative binding"/>
    <property type="evidence" value="ECO:0007669"/>
    <property type="project" value="InterPro"/>
</dbReference>
<keyword evidence="1" id="KW-0677">Repeat</keyword>
<dbReference type="GO" id="GO:0006047">
    <property type="term" value="P:UDP-N-acetylglucosamine metabolic process"/>
    <property type="evidence" value="ECO:0007669"/>
    <property type="project" value="TreeGrafter"/>
</dbReference>
<dbReference type="GO" id="GO:0006487">
    <property type="term" value="P:protein N-linked glycosylation"/>
    <property type="evidence" value="ECO:0007669"/>
    <property type="project" value="TreeGrafter"/>
</dbReference>
<dbReference type="InterPro" id="IPR035466">
    <property type="entry name" value="GlmS/AgaS_SIS"/>
</dbReference>
<sequence length="295" mass="32153">DRGLARLPVEADYGSEFRYRDPLLEAGSVVLVITQSGETVDTLAAMEEARAKGMQSIALVNVVGSQAARLADGVVYLNAGPEIGVASTKAFTSQVVAAYLLAIYLGEKRGTLDDERRHQLLHDLARLPNLAGQVLANGTQYERIARRYMHCRNFLYLGRGINYPIALEGALKLKEVSYIHAEGYPAGEMKHGPIALIDENLPVLTICPRDKVRAKMLNNIEQVKARGGRVIAVATEGDAEVADKADDVIWIPETSRYLTPILAVIPLQLLAYHIGVLLGCDVDQPRNLAKSVTVE</sequence>
<dbReference type="CDD" id="cd05009">
    <property type="entry name" value="SIS_GlmS_GlmD_2"/>
    <property type="match status" value="1"/>
</dbReference>
<accession>X1S8V1</accession>
<dbReference type="Gene3D" id="3.40.50.10490">
    <property type="entry name" value="Glucose-6-phosphate isomerase like protein, domain 1"/>
    <property type="match status" value="2"/>
</dbReference>
<dbReference type="FunFam" id="3.40.50.10490:FF:000002">
    <property type="entry name" value="Glutamine--fructose-6-phosphate aminotransferase [isomerizing]"/>
    <property type="match status" value="1"/>
</dbReference>
<dbReference type="AlphaFoldDB" id="X1S8V1"/>
<dbReference type="NCBIfam" id="NF001484">
    <property type="entry name" value="PRK00331.1"/>
    <property type="match status" value="1"/>
</dbReference>
<dbReference type="PANTHER" id="PTHR10937:SF0">
    <property type="entry name" value="GLUTAMINE--FRUCTOSE-6-PHOSPHATE TRANSAMINASE (ISOMERIZING)"/>
    <property type="match status" value="1"/>
</dbReference>
<evidence type="ECO:0000256" key="1">
    <source>
        <dbReference type="ARBA" id="ARBA00022737"/>
    </source>
</evidence>
<organism evidence="3">
    <name type="scientific">marine sediment metagenome</name>
    <dbReference type="NCBI Taxonomy" id="412755"/>
    <lineage>
        <taxon>unclassified sequences</taxon>
        <taxon>metagenomes</taxon>
        <taxon>ecological metagenomes</taxon>
    </lineage>
</organism>
<dbReference type="EMBL" id="BARW01009051">
    <property type="protein sequence ID" value="GAI75511.1"/>
    <property type="molecule type" value="Genomic_DNA"/>
</dbReference>
<protein>
    <recommendedName>
        <fullName evidence="2">SIS domain-containing protein</fullName>
    </recommendedName>
</protein>
<dbReference type="InterPro" id="IPR035490">
    <property type="entry name" value="GlmS/FrlB_SIS"/>
</dbReference>
<name>X1S8V1_9ZZZZ</name>
<evidence type="ECO:0000259" key="2">
    <source>
        <dbReference type="PROSITE" id="PS51464"/>
    </source>
</evidence>
<reference evidence="3" key="1">
    <citation type="journal article" date="2014" name="Front. Microbiol.">
        <title>High frequency of phylogenetically diverse reductive dehalogenase-homologous genes in deep subseafloor sedimentary metagenomes.</title>
        <authorList>
            <person name="Kawai M."/>
            <person name="Futagami T."/>
            <person name="Toyoda A."/>
            <person name="Takaki Y."/>
            <person name="Nishi S."/>
            <person name="Hori S."/>
            <person name="Arai W."/>
            <person name="Tsubouchi T."/>
            <person name="Morono Y."/>
            <person name="Uchiyama I."/>
            <person name="Ito T."/>
            <person name="Fujiyama A."/>
            <person name="Inagaki F."/>
            <person name="Takami H."/>
        </authorList>
    </citation>
    <scope>NUCLEOTIDE SEQUENCE</scope>
    <source>
        <strain evidence="3">Expedition CK06-06</strain>
    </source>
</reference>
<dbReference type="GO" id="GO:0006002">
    <property type="term" value="P:fructose 6-phosphate metabolic process"/>
    <property type="evidence" value="ECO:0007669"/>
    <property type="project" value="TreeGrafter"/>
</dbReference>
<comment type="caution">
    <text evidence="3">The sequence shown here is derived from an EMBL/GenBank/DDBJ whole genome shotgun (WGS) entry which is preliminary data.</text>
</comment>
<dbReference type="GO" id="GO:0004360">
    <property type="term" value="F:glutamine-fructose-6-phosphate transaminase (isomerizing) activity"/>
    <property type="evidence" value="ECO:0007669"/>
    <property type="project" value="UniProtKB-ARBA"/>
</dbReference>
<dbReference type="InterPro" id="IPR001347">
    <property type="entry name" value="SIS_dom"/>
</dbReference>
<dbReference type="InterPro" id="IPR046348">
    <property type="entry name" value="SIS_dom_sf"/>
</dbReference>
<feature type="domain" description="SIS" evidence="2">
    <location>
        <begin position="144"/>
        <end position="285"/>
    </location>
</feature>
<feature type="domain" description="SIS" evidence="2">
    <location>
        <begin position="1"/>
        <end position="111"/>
    </location>
</feature>
<proteinExistence type="predicted"/>
<dbReference type="PANTHER" id="PTHR10937">
    <property type="entry name" value="GLUCOSAMINE--FRUCTOSE-6-PHOSPHATE AMINOTRANSFERASE, ISOMERIZING"/>
    <property type="match status" value="1"/>
</dbReference>
<evidence type="ECO:0000313" key="3">
    <source>
        <dbReference type="EMBL" id="GAI75511.1"/>
    </source>
</evidence>
<feature type="non-terminal residue" evidence="3">
    <location>
        <position position="1"/>
    </location>
</feature>
<dbReference type="SUPFAM" id="SSF53697">
    <property type="entry name" value="SIS domain"/>
    <property type="match status" value="1"/>
</dbReference>
<dbReference type="Pfam" id="PF01380">
    <property type="entry name" value="SIS"/>
    <property type="match status" value="2"/>
</dbReference>
<dbReference type="GO" id="GO:0005829">
    <property type="term" value="C:cytosol"/>
    <property type="evidence" value="ECO:0007669"/>
    <property type="project" value="TreeGrafter"/>
</dbReference>
<gene>
    <name evidence="3" type="ORF">S12H4_18347</name>
</gene>
<dbReference type="GO" id="GO:0046349">
    <property type="term" value="P:amino sugar biosynthetic process"/>
    <property type="evidence" value="ECO:0007669"/>
    <property type="project" value="UniProtKB-ARBA"/>
</dbReference>
<dbReference type="CDD" id="cd05008">
    <property type="entry name" value="SIS_GlmS_GlmD_1"/>
    <property type="match status" value="1"/>
</dbReference>
<dbReference type="PROSITE" id="PS51464">
    <property type="entry name" value="SIS"/>
    <property type="match status" value="2"/>
</dbReference>